<dbReference type="PANTHER" id="PTHR43464">
    <property type="entry name" value="METHYLTRANSFERASE"/>
    <property type="match status" value="1"/>
</dbReference>
<reference evidence="6 7" key="1">
    <citation type="submission" date="2023-05" db="EMBL/GenBank/DDBJ databases">
        <title>Streptantibioticus silvisoli sp. nov., acidotolerant actinomycetes 1 from pine litter.</title>
        <authorList>
            <person name="Swiecimska M."/>
            <person name="Golinska P."/>
            <person name="Sangal V."/>
            <person name="Wachnowicz B."/>
            <person name="Goodfellow M."/>
        </authorList>
    </citation>
    <scope>NUCLEOTIDE SEQUENCE [LARGE SCALE GENOMIC DNA]</scope>
    <source>
        <strain evidence="6 7">DSM 42109</strain>
    </source>
</reference>
<feature type="region of interest" description="Disordered" evidence="4">
    <location>
        <begin position="1"/>
        <end position="20"/>
    </location>
</feature>
<feature type="domain" description="Methyltransferase" evidence="5">
    <location>
        <begin position="25"/>
        <end position="118"/>
    </location>
</feature>
<organism evidence="6 7">
    <name type="scientific">Streptomyces iconiensis</name>
    <dbReference type="NCBI Taxonomy" id="1384038"/>
    <lineage>
        <taxon>Bacteria</taxon>
        <taxon>Bacillati</taxon>
        <taxon>Actinomycetota</taxon>
        <taxon>Actinomycetes</taxon>
        <taxon>Kitasatosporales</taxon>
        <taxon>Streptomycetaceae</taxon>
        <taxon>Streptomyces</taxon>
    </lineage>
</organism>
<name>A0ABT7AAZ8_9ACTN</name>
<sequence length="201" mass="21675">MEWTAHPGHGPGSEILGPGNSGRRVVELGCGPGHNIAHLAAHQRVHATGVDLVGLQVRRARSHYSHIGSLTFAAGHALHYLQAAERPFDVIYSIFGAVGIVPPRLLLPAITDHLVPGGLLAFAVPHPRRNGRRAVTHDGPSRDSVLLPNQTRLSIARWEFDASRWAQHLRHAGLTMTGALDLSHPAQDGNPTTLLITARRL</sequence>
<proteinExistence type="predicted"/>
<dbReference type="Proteomes" id="UP001214441">
    <property type="component" value="Unassembled WGS sequence"/>
</dbReference>
<dbReference type="InterPro" id="IPR041698">
    <property type="entry name" value="Methyltransf_25"/>
</dbReference>
<keyword evidence="1 6" id="KW-0489">Methyltransferase</keyword>
<dbReference type="Pfam" id="PF13649">
    <property type="entry name" value="Methyltransf_25"/>
    <property type="match status" value="1"/>
</dbReference>
<protein>
    <submittedName>
        <fullName evidence="6">Class I SAM-dependent methyltransferase</fullName>
        <ecNumber evidence="6">2.1.-.-</ecNumber>
    </submittedName>
</protein>
<dbReference type="GO" id="GO:0032259">
    <property type="term" value="P:methylation"/>
    <property type="evidence" value="ECO:0007669"/>
    <property type="project" value="UniProtKB-KW"/>
</dbReference>
<dbReference type="EMBL" id="JANCPR020000091">
    <property type="protein sequence ID" value="MDJ1138475.1"/>
    <property type="molecule type" value="Genomic_DNA"/>
</dbReference>
<dbReference type="InterPro" id="IPR029063">
    <property type="entry name" value="SAM-dependent_MTases_sf"/>
</dbReference>
<dbReference type="PANTHER" id="PTHR43464:SF19">
    <property type="entry name" value="UBIQUINONE BIOSYNTHESIS O-METHYLTRANSFERASE, MITOCHONDRIAL"/>
    <property type="match status" value="1"/>
</dbReference>
<evidence type="ECO:0000259" key="5">
    <source>
        <dbReference type="Pfam" id="PF13649"/>
    </source>
</evidence>
<keyword evidence="3" id="KW-0949">S-adenosyl-L-methionine</keyword>
<comment type="caution">
    <text evidence="6">The sequence shown here is derived from an EMBL/GenBank/DDBJ whole genome shotgun (WGS) entry which is preliminary data.</text>
</comment>
<accession>A0ABT7AAZ8</accession>
<evidence type="ECO:0000313" key="6">
    <source>
        <dbReference type="EMBL" id="MDJ1138475.1"/>
    </source>
</evidence>
<keyword evidence="7" id="KW-1185">Reference proteome</keyword>
<evidence type="ECO:0000256" key="3">
    <source>
        <dbReference type="ARBA" id="ARBA00022691"/>
    </source>
</evidence>
<evidence type="ECO:0000256" key="2">
    <source>
        <dbReference type="ARBA" id="ARBA00022679"/>
    </source>
</evidence>
<evidence type="ECO:0000256" key="1">
    <source>
        <dbReference type="ARBA" id="ARBA00022603"/>
    </source>
</evidence>
<evidence type="ECO:0000256" key="4">
    <source>
        <dbReference type="SAM" id="MobiDB-lite"/>
    </source>
</evidence>
<dbReference type="Gene3D" id="3.40.50.150">
    <property type="entry name" value="Vaccinia Virus protein VP39"/>
    <property type="match status" value="1"/>
</dbReference>
<keyword evidence="2 6" id="KW-0808">Transferase</keyword>
<dbReference type="GO" id="GO:0008168">
    <property type="term" value="F:methyltransferase activity"/>
    <property type="evidence" value="ECO:0007669"/>
    <property type="project" value="UniProtKB-KW"/>
</dbReference>
<gene>
    <name evidence="6" type="ORF">NMN56_042270</name>
</gene>
<evidence type="ECO:0000313" key="7">
    <source>
        <dbReference type="Proteomes" id="UP001214441"/>
    </source>
</evidence>
<dbReference type="EC" id="2.1.-.-" evidence="6"/>
<dbReference type="CDD" id="cd02440">
    <property type="entry name" value="AdoMet_MTases"/>
    <property type="match status" value="1"/>
</dbReference>
<dbReference type="SUPFAM" id="SSF53335">
    <property type="entry name" value="S-adenosyl-L-methionine-dependent methyltransferases"/>
    <property type="match status" value="1"/>
</dbReference>